<comment type="caution">
    <text evidence="3">The sequence shown here is derived from an EMBL/GenBank/DDBJ whole genome shotgun (WGS) entry which is preliminary data.</text>
</comment>
<dbReference type="EMBL" id="PCVG01000014">
    <property type="protein sequence ID" value="PIQ69057.1"/>
    <property type="molecule type" value="Genomic_DNA"/>
</dbReference>
<feature type="domain" description="Glycosyl transferase family 1" evidence="1">
    <location>
        <begin position="187"/>
        <end position="345"/>
    </location>
</feature>
<organism evidence="3 4">
    <name type="scientific">Candidatus Taylorbacteria bacterium CG11_big_fil_rev_8_21_14_0_20_46_11</name>
    <dbReference type="NCBI Taxonomy" id="1975025"/>
    <lineage>
        <taxon>Bacteria</taxon>
        <taxon>Candidatus Tayloriibacteriota</taxon>
    </lineage>
</organism>
<dbReference type="GO" id="GO:0016757">
    <property type="term" value="F:glycosyltransferase activity"/>
    <property type="evidence" value="ECO:0007669"/>
    <property type="project" value="InterPro"/>
</dbReference>
<gene>
    <name evidence="3" type="ORF">COV91_01025</name>
</gene>
<dbReference type="AlphaFoldDB" id="A0A2H0KCV4"/>
<accession>A0A2H0KCV4</accession>
<evidence type="ECO:0000313" key="3">
    <source>
        <dbReference type="EMBL" id="PIQ69057.1"/>
    </source>
</evidence>
<evidence type="ECO:0000259" key="2">
    <source>
        <dbReference type="Pfam" id="PF13439"/>
    </source>
</evidence>
<evidence type="ECO:0000259" key="1">
    <source>
        <dbReference type="Pfam" id="PF00534"/>
    </source>
</evidence>
<dbReference type="PANTHER" id="PTHR46401:SF8">
    <property type="entry name" value="BLL6006 PROTEIN"/>
    <property type="match status" value="1"/>
</dbReference>
<dbReference type="InterPro" id="IPR028098">
    <property type="entry name" value="Glyco_trans_4-like_N"/>
</dbReference>
<evidence type="ECO:0000313" key="4">
    <source>
        <dbReference type="Proteomes" id="UP000229342"/>
    </source>
</evidence>
<dbReference type="Pfam" id="PF00534">
    <property type="entry name" value="Glycos_transf_1"/>
    <property type="match status" value="1"/>
</dbReference>
<dbReference type="Proteomes" id="UP000229342">
    <property type="component" value="Unassembled WGS sequence"/>
</dbReference>
<reference evidence="3 4" key="1">
    <citation type="submission" date="2017-09" db="EMBL/GenBank/DDBJ databases">
        <title>Depth-based differentiation of microbial function through sediment-hosted aquifers and enrichment of novel symbionts in the deep terrestrial subsurface.</title>
        <authorList>
            <person name="Probst A.J."/>
            <person name="Ladd B."/>
            <person name="Jarett J.K."/>
            <person name="Geller-Mcgrath D.E."/>
            <person name="Sieber C.M."/>
            <person name="Emerson J.B."/>
            <person name="Anantharaman K."/>
            <person name="Thomas B.C."/>
            <person name="Malmstrom R."/>
            <person name="Stieglmeier M."/>
            <person name="Klingl A."/>
            <person name="Woyke T."/>
            <person name="Ryan C.M."/>
            <person name="Banfield J.F."/>
        </authorList>
    </citation>
    <scope>NUCLEOTIDE SEQUENCE [LARGE SCALE GENOMIC DNA]</scope>
    <source>
        <strain evidence="3">CG11_big_fil_rev_8_21_14_0_20_46_11</strain>
    </source>
</reference>
<dbReference type="SUPFAM" id="SSF53756">
    <property type="entry name" value="UDP-Glycosyltransferase/glycogen phosphorylase"/>
    <property type="match status" value="1"/>
</dbReference>
<protein>
    <submittedName>
        <fullName evidence="3">Uncharacterized protein</fullName>
    </submittedName>
</protein>
<proteinExistence type="predicted"/>
<dbReference type="InterPro" id="IPR001296">
    <property type="entry name" value="Glyco_trans_1"/>
</dbReference>
<dbReference type="CDD" id="cd03801">
    <property type="entry name" value="GT4_PimA-like"/>
    <property type="match status" value="1"/>
</dbReference>
<name>A0A2H0KCV4_9BACT</name>
<sequence length="380" mass="42794">MNKLFYIANIRMPTERAHGIQVMHMCSAFSAQGMQVTLLVPTRKTVDEDPFEYYGVAHTFTIEKVPVPDTVRFGKLGFLLESIVFAKRAVAYIRVQSASNPRPSASLVYTREELPFLFLPAGVRALYEAHNLRKGAFFRRLIRQASQIVAISQGVADAVEELPFPKERILVAHDGYDERQFSVNVSKDEVRKALSLPRGRKIAMYIGGFDIWKGVETFCQSASLLTEHGILGVVIGGTEKEVKEYKAKYPHVFFVGERPYRELPVNQQAADVLVIPNSAKARISREFTSPLKLFAHMASGVPIVASDIPSIREVLTENESCFFKSDDIKDLARAITDALSDGKLLLAAKASQKVQEFTWTKRVRNILDFFAETEYKHYPK</sequence>
<dbReference type="PANTHER" id="PTHR46401">
    <property type="entry name" value="GLYCOSYLTRANSFERASE WBBK-RELATED"/>
    <property type="match status" value="1"/>
</dbReference>
<feature type="domain" description="Glycosyltransferase subfamily 4-like N-terminal" evidence="2">
    <location>
        <begin position="21"/>
        <end position="178"/>
    </location>
</feature>
<dbReference type="Gene3D" id="3.40.50.2000">
    <property type="entry name" value="Glycogen Phosphorylase B"/>
    <property type="match status" value="2"/>
</dbReference>
<dbReference type="Pfam" id="PF13439">
    <property type="entry name" value="Glyco_transf_4"/>
    <property type="match status" value="1"/>
</dbReference>